<evidence type="ECO:0000313" key="1">
    <source>
        <dbReference type="EMBL" id="KAG0412050.1"/>
    </source>
</evidence>
<keyword evidence="2" id="KW-1185">Reference proteome</keyword>
<dbReference type="Proteomes" id="UP000805193">
    <property type="component" value="Unassembled WGS sequence"/>
</dbReference>
<comment type="caution">
    <text evidence="1">The sequence shown here is derived from an EMBL/GenBank/DDBJ whole genome shotgun (WGS) entry which is preliminary data.</text>
</comment>
<dbReference type="EMBL" id="JABSTQ010011379">
    <property type="protein sequence ID" value="KAG0412050.1"/>
    <property type="molecule type" value="Genomic_DNA"/>
</dbReference>
<name>A0AC60NY15_IXOPE</name>
<gene>
    <name evidence="1" type="ORF">HPB47_010818</name>
</gene>
<proteinExistence type="predicted"/>
<accession>A0AC60NY15</accession>
<sequence>MSRVEVSLQLPLCLRVCYTDDTFQVSEDARAEMRRMSKENRDATEALELEISDLVRQLKLTPAGARKDELAAQLKERQQRLKTVREEFRRKLQELMGNASPGTGLPDIITHEPEPPNPAVTLNILHYVWLGHLKSVAQVQALNVQTLELSQSAAKIKQLQPKGLSKARSRDKVAQSS</sequence>
<reference evidence="1 2" key="1">
    <citation type="journal article" date="2020" name="Cell">
        <title>Large-Scale Comparative Analyses of Tick Genomes Elucidate Their Genetic Diversity and Vector Capacities.</title>
        <authorList>
            <consortium name="Tick Genome and Microbiome Consortium (TIGMIC)"/>
            <person name="Jia N."/>
            <person name="Wang J."/>
            <person name="Shi W."/>
            <person name="Du L."/>
            <person name="Sun Y."/>
            <person name="Zhan W."/>
            <person name="Jiang J.F."/>
            <person name="Wang Q."/>
            <person name="Zhang B."/>
            <person name="Ji P."/>
            <person name="Bell-Sakyi L."/>
            <person name="Cui X.M."/>
            <person name="Yuan T.T."/>
            <person name="Jiang B.G."/>
            <person name="Yang W.F."/>
            <person name="Lam T.T."/>
            <person name="Chang Q.C."/>
            <person name="Ding S.J."/>
            <person name="Wang X.J."/>
            <person name="Zhu J.G."/>
            <person name="Ruan X.D."/>
            <person name="Zhao L."/>
            <person name="Wei J.T."/>
            <person name="Ye R.Z."/>
            <person name="Que T.C."/>
            <person name="Du C.H."/>
            <person name="Zhou Y.H."/>
            <person name="Cheng J.X."/>
            <person name="Dai P.F."/>
            <person name="Guo W.B."/>
            <person name="Han X.H."/>
            <person name="Huang E.J."/>
            <person name="Li L.F."/>
            <person name="Wei W."/>
            <person name="Gao Y.C."/>
            <person name="Liu J.Z."/>
            <person name="Shao H.Z."/>
            <person name="Wang X."/>
            <person name="Wang C.C."/>
            <person name="Yang T.C."/>
            <person name="Huo Q.B."/>
            <person name="Li W."/>
            <person name="Chen H.Y."/>
            <person name="Chen S.E."/>
            <person name="Zhou L.G."/>
            <person name="Ni X.B."/>
            <person name="Tian J.H."/>
            <person name="Sheng Y."/>
            <person name="Liu T."/>
            <person name="Pan Y.S."/>
            <person name="Xia L.Y."/>
            <person name="Li J."/>
            <person name="Zhao F."/>
            <person name="Cao W.C."/>
        </authorList>
    </citation>
    <scope>NUCLEOTIDE SEQUENCE [LARGE SCALE GENOMIC DNA]</scope>
    <source>
        <strain evidence="1">Iper-2018</strain>
    </source>
</reference>
<protein>
    <submittedName>
        <fullName evidence="1">Uncharacterized protein</fullName>
    </submittedName>
</protein>
<evidence type="ECO:0000313" key="2">
    <source>
        <dbReference type="Proteomes" id="UP000805193"/>
    </source>
</evidence>
<organism evidence="1 2">
    <name type="scientific">Ixodes persulcatus</name>
    <name type="common">Taiga tick</name>
    <dbReference type="NCBI Taxonomy" id="34615"/>
    <lineage>
        <taxon>Eukaryota</taxon>
        <taxon>Metazoa</taxon>
        <taxon>Ecdysozoa</taxon>
        <taxon>Arthropoda</taxon>
        <taxon>Chelicerata</taxon>
        <taxon>Arachnida</taxon>
        <taxon>Acari</taxon>
        <taxon>Parasitiformes</taxon>
        <taxon>Ixodida</taxon>
        <taxon>Ixodoidea</taxon>
        <taxon>Ixodidae</taxon>
        <taxon>Ixodinae</taxon>
        <taxon>Ixodes</taxon>
    </lineage>
</organism>